<dbReference type="KEGG" id="pdm:ADU72_0189"/>
<protein>
    <submittedName>
        <fullName evidence="1">Uncharacterized protein</fullName>
    </submittedName>
</protein>
<evidence type="ECO:0000313" key="3">
    <source>
        <dbReference type="Proteomes" id="UP000076244"/>
    </source>
</evidence>
<sequence>MEKALDNGLDLVAVGHVLVANPDLFSKTQLPLSLSAHELKTINLPQTMFESLKRLKLLGVFNFEFTD</sequence>
<accession>A0A0R2GUU4</accession>
<evidence type="ECO:0000313" key="4">
    <source>
        <dbReference type="Proteomes" id="UP000076405"/>
    </source>
</evidence>
<dbReference type="Proteomes" id="UP000076244">
    <property type="component" value="Chromosome"/>
</dbReference>
<dbReference type="EMBL" id="CP012288">
    <property type="protein sequence ID" value="AMV66138.1"/>
    <property type="molecule type" value="Genomic_DNA"/>
</dbReference>
<dbReference type="RefSeq" id="WP_046871220.1">
    <property type="nucleotide sequence ID" value="NZ_BAAAXI010000091.1"/>
</dbReference>
<gene>
    <name evidence="1" type="ORF">ADU70_0482</name>
    <name evidence="2" type="ORF">ADU72_0189</name>
</gene>
<evidence type="ECO:0000313" key="1">
    <source>
        <dbReference type="EMBL" id="AMV61982.1"/>
    </source>
</evidence>
<dbReference type="Proteomes" id="UP000076405">
    <property type="component" value="Chromosome"/>
</dbReference>
<dbReference type="EMBL" id="CP012275">
    <property type="protein sequence ID" value="AMV61982.1"/>
    <property type="molecule type" value="Genomic_DNA"/>
</dbReference>
<keyword evidence="3" id="KW-1185">Reference proteome</keyword>
<proteinExistence type="predicted"/>
<evidence type="ECO:0000313" key="2">
    <source>
        <dbReference type="EMBL" id="AMV66138.1"/>
    </source>
</evidence>
<reference evidence="3 4" key="1">
    <citation type="journal article" date="2016" name="PLoS ONE">
        <title>The Identification of Novel Diagnostic Marker Genes for the Detection of Beer Spoiling Pediococcus damnosus Strains Using the BlAst Diagnostic Gene findEr.</title>
        <authorList>
            <person name="Behr J."/>
            <person name="Geissler A.J."/>
            <person name="Schmid J."/>
            <person name="Zehe A."/>
            <person name="Vogel R.F."/>
        </authorList>
    </citation>
    <scope>NUCLEOTIDE SEQUENCE [LARGE SCALE GENOMIC DNA]</scope>
    <source>
        <strain evidence="1 4">TMW 2.1533</strain>
        <strain evidence="2 3">TMW 2.1535</strain>
    </source>
</reference>
<dbReference type="AlphaFoldDB" id="A0A0R2GUU4"/>
<dbReference type="GeneID" id="57275440"/>
<name>A0A0R2GUU4_9LACO</name>
<organism evidence="1 4">
    <name type="scientific">Pediococcus damnosus</name>
    <dbReference type="NCBI Taxonomy" id="51663"/>
    <lineage>
        <taxon>Bacteria</taxon>
        <taxon>Bacillati</taxon>
        <taxon>Bacillota</taxon>
        <taxon>Bacilli</taxon>
        <taxon>Lactobacillales</taxon>
        <taxon>Lactobacillaceae</taxon>
        <taxon>Pediococcus</taxon>
    </lineage>
</organism>